<dbReference type="EMBL" id="JACHNU010000001">
    <property type="protein sequence ID" value="MBB4661573.1"/>
    <property type="molecule type" value="Genomic_DNA"/>
</dbReference>
<evidence type="ECO:0000256" key="1">
    <source>
        <dbReference type="SAM" id="Phobius"/>
    </source>
</evidence>
<evidence type="ECO:0000313" key="2">
    <source>
        <dbReference type="EMBL" id="MBB4661573.1"/>
    </source>
</evidence>
<protein>
    <submittedName>
        <fullName evidence="2">ABC-type uncharacterized transport system involved in gliding motility auxiliary subunit</fullName>
    </submittedName>
</protein>
<evidence type="ECO:0000313" key="3">
    <source>
        <dbReference type="Proteomes" id="UP000585272"/>
    </source>
</evidence>
<organism evidence="2 3">
    <name type="scientific">Conexibacter arvalis</name>
    <dbReference type="NCBI Taxonomy" id="912552"/>
    <lineage>
        <taxon>Bacteria</taxon>
        <taxon>Bacillati</taxon>
        <taxon>Actinomycetota</taxon>
        <taxon>Thermoleophilia</taxon>
        <taxon>Solirubrobacterales</taxon>
        <taxon>Conexibacteraceae</taxon>
        <taxon>Conexibacter</taxon>
    </lineage>
</organism>
<keyword evidence="1" id="KW-1133">Transmembrane helix</keyword>
<gene>
    <name evidence="2" type="ORF">BDZ31_001146</name>
</gene>
<dbReference type="Proteomes" id="UP000585272">
    <property type="component" value="Unassembled WGS sequence"/>
</dbReference>
<name>A0A840IBF8_9ACTN</name>
<reference evidence="2 3" key="1">
    <citation type="submission" date="2020-08" db="EMBL/GenBank/DDBJ databases">
        <title>Genomic Encyclopedia of Archaeal and Bacterial Type Strains, Phase II (KMG-II): from individual species to whole genera.</title>
        <authorList>
            <person name="Goeker M."/>
        </authorList>
    </citation>
    <scope>NUCLEOTIDE SEQUENCE [LARGE SCALE GENOMIC DNA]</scope>
    <source>
        <strain evidence="2 3">DSM 23288</strain>
    </source>
</reference>
<keyword evidence="1" id="KW-0812">Transmembrane</keyword>
<dbReference type="AlphaFoldDB" id="A0A840IBF8"/>
<accession>A0A840IBF8</accession>
<feature type="transmembrane region" description="Helical" evidence="1">
    <location>
        <begin position="63"/>
        <end position="83"/>
    </location>
</feature>
<proteinExistence type="predicted"/>
<keyword evidence="1" id="KW-0472">Membrane</keyword>
<sequence length="84" mass="9502">MSRITLWATIILGLAMAQRVNAKAWDEANRSVQEAATLYGERLREQDRQQERMMMLAARQVRLGWLALFVAVGSLLLALVALFV</sequence>
<dbReference type="RefSeq" id="WP_183339847.1">
    <property type="nucleotide sequence ID" value="NZ_JACHNU010000001.1"/>
</dbReference>
<keyword evidence="3" id="KW-1185">Reference proteome</keyword>
<comment type="caution">
    <text evidence="2">The sequence shown here is derived from an EMBL/GenBank/DDBJ whole genome shotgun (WGS) entry which is preliminary data.</text>
</comment>